<feature type="region of interest" description="Disordered" evidence="5">
    <location>
        <begin position="551"/>
        <end position="571"/>
    </location>
</feature>
<evidence type="ECO:0000313" key="8">
    <source>
        <dbReference type="EMBL" id="KAG0276972.1"/>
    </source>
</evidence>
<evidence type="ECO:0000259" key="7">
    <source>
        <dbReference type="Pfam" id="PF22997"/>
    </source>
</evidence>
<keyword evidence="6" id="KW-0472">Membrane</keyword>
<name>A0ABQ7JJY1_9FUNG</name>
<protein>
    <submittedName>
        <fullName evidence="8">Chitin synthase, class 3</fullName>
    </submittedName>
</protein>
<keyword evidence="3" id="KW-0808">Transferase</keyword>
<keyword evidence="2" id="KW-1003">Cell membrane</keyword>
<dbReference type="Proteomes" id="UP001194696">
    <property type="component" value="Unassembled WGS sequence"/>
</dbReference>
<evidence type="ECO:0000256" key="6">
    <source>
        <dbReference type="SAM" id="Phobius"/>
    </source>
</evidence>
<sequence>MKEREFDLENGNSDELYSELSRQLGVQIPQNHGYPNQAEPSHYSHVHRNGGGLSIVTQASPAINGSTNHLYGYGQSYHNTHGHGHHLPGDSIYGHQRNPSNNPPGGNTHSNNSSVHRGQGIYDEKHYDDNRDDQSLRNRRPDQLQQRDLDQAKAERMLKRQKSKKLPKKDKDEESKFPTCWVIFSRMVTCCFPSPLLALMGKGTKEIQQAWREKVALVSIIFMLCFSVGFLTFGFNIVLCGKEPNRIRHGHVDTQSAVLLGRSYLLKDFNHPGVPGIGQTTSNLLAKPFPDAGGRDMTFMFQNINRACKNVLAGKQHDEHGNVWNYFPCVVTNIHSDTKPMPGMGKQGCHVGPQSIKARQVIKQLRFMGEVYFSWEDLKEPGTNYAVYNGNVLDLSRLNWLEDNIIVPAGMAPFINGTFAGQDISLSMSYTKERTHITQCLVEIIKVGVIDQMSLGCVVADIVLYVSLIVILSVVLLRFFLAVIFGWVLSWRLGSFDEKTFAEKLKRQEIIEAWVDGNTSPYVDSPNSESNRRAERIRASVMEGSRFNVESGAATPNGSHVSTATEIPFPL</sequence>
<evidence type="ECO:0000313" key="9">
    <source>
        <dbReference type="Proteomes" id="UP001194696"/>
    </source>
</evidence>
<dbReference type="InterPro" id="IPR054295">
    <property type="entry name" value="CHS4-like_dom"/>
</dbReference>
<feature type="compositionally biased region" description="Polar residues" evidence="5">
    <location>
        <begin position="554"/>
        <end position="565"/>
    </location>
</feature>
<evidence type="ECO:0000256" key="3">
    <source>
        <dbReference type="ARBA" id="ARBA00022679"/>
    </source>
</evidence>
<dbReference type="Pfam" id="PF22997">
    <property type="entry name" value="CHS4"/>
    <property type="match status" value="1"/>
</dbReference>
<reference evidence="8 9" key="1">
    <citation type="journal article" date="2020" name="Fungal Divers.">
        <title>Resolving the Mortierellaceae phylogeny through synthesis of multi-gene phylogenetics and phylogenomics.</title>
        <authorList>
            <person name="Vandepol N."/>
            <person name="Liber J."/>
            <person name="Desiro A."/>
            <person name="Na H."/>
            <person name="Kennedy M."/>
            <person name="Barry K."/>
            <person name="Grigoriev I.V."/>
            <person name="Miller A.N."/>
            <person name="O'Donnell K."/>
            <person name="Stajich J.E."/>
            <person name="Bonito G."/>
        </authorList>
    </citation>
    <scope>NUCLEOTIDE SEQUENCE [LARGE SCALE GENOMIC DNA]</scope>
    <source>
        <strain evidence="8 9">AD045</strain>
    </source>
</reference>
<gene>
    <name evidence="8" type="primary">CHS3_1</name>
    <name evidence="8" type="ORF">BGZ96_003063</name>
</gene>
<feature type="compositionally biased region" description="Polar residues" evidence="5">
    <location>
        <begin position="97"/>
        <end position="116"/>
    </location>
</feature>
<evidence type="ECO:0000256" key="5">
    <source>
        <dbReference type="SAM" id="MobiDB-lite"/>
    </source>
</evidence>
<accession>A0ABQ7JJY1</accession>
<organism evidence="8 9">
    <name type="scientific">Linnemannia gamsii</name>
    <dbReference type="NCBI Taxonomy" id="64522"/>
    <lineage>
        <taxon>Eukaryota</taxon>
        <taxon>Fungi</taxon>
        <taxon>Fungi incertae sedis</taxon>
        <taxon>Mucoromycota</taxon>
        <taxon>Mortierellomycotina</taxon>
        <taxon>Mortierellomycetes</taxon>
        <taxon>Mortierellales</taxon>
        <taxon>Mortierellaceae</taxon>
        <taxon>Linnemannia</taxon>
    </lineage>
</organism>
<proteinExistence type="predicted"/>
<feature type="transmembrane region" description="Helical" evidence="6">
    <location>
        <begin position="215"/>
        <end position="239"/>
    </location>
</feature>
<evidence type="ECO:0000256" key="2">
    <source>
        <dbReference type="ARBA" id="ARBA00022475"/>
    </source>
</evidence>
<keyword evidence="4" id="KW-0325">Glycoprotein</keyword>
<keyword evidence="6" id="KW-0812">Transmembrane</keyword>
<comment type="caution">
    <text evidence="8">The sequence shown here is derived from an EMBL/GenBank/DDBJ whole genome shotgun (WGS) entry which is preliminary data.</text>
</comment>
<feature type="compositionally biased region" description="Basic and acidic residues" evidence="5">
    <location>
        <begin position="122"/>
        <end position="148"/>
    </location>
</feature>
<keyword evidence="6" id="KW-1133">Transmembrane helix</keyword>
<evidence type="ECO:0000256" key="1">
    <source>
        <dbReference type="ARBA" id="ARBA00004651"/>
    </source>
</evidence>
<dbReference type="EMBL" id="JAAAIM010001623">
    <property type="protein sequence ID" value="KAG0276972.1"/>
    <property type="molecule type" value="Genomic_DNA"/>
</dbReference>
<evidence type="ECO:0000256" key="4">
    <source>
        <dbReference type="ARBA" id="ARBA00023180"/>
    </source>
</evidence>
<feature type="region of interest" description="Disordered" evidence="5">
    <location>
        <begin position="74"/>
        <end position="148"/>
    </location>
</feature>
<feature type="non-terminal residue" evidence="8">
    <location>
        <position position="571"/>
    </location>
</feature>
<keyword evidence="9" id="KW-1185">Reference proteome</keyword>
<feature type="domain" description="Chitin synthase 4-like" evidence="7">
    <location>
        <begin position="371"/>
        <end position="449"/>
    </location>
</feature>
<feature type="transmembrane region" description="Helical" evidence="6">
    <location>
        <begin position="462"/>
        <end position="489"/>
    </location>
</feature>
<comment type="subcellular location">
    <subcellularLocation>
        <location evidence="1">Cell membrane</location>
        <topology evidence="1">Multi-pass membrane protein</topology>
    </subcellularLocation>
</comment>